<keyword evidence="1" id="KW-0472">Membrane</keyword>
<name>A0AAD9G7P1_BABDI</name>
<proteinExistence type="predicted"/>
<dbReference type="AlphaFoldDB" id="A0AAD9G7P1"/>
<sequence>MEDWQKWTRRTANATTKKPPQYLFFPNRTAGQTYFISFITGVAIMSLSYGLLKTTDESKKDLVRSFEAEINRRTCDINNENSAIIRKKEEENLIRRRRRYLRLNPKPAAAVIISDPEVLNDEKTGYIDVRSL</sequence>
<evidence type="ECO:0000256" key="1">
    <source>
        <dbReference type="SAM" id="Phobius"/>
    </source>
</evidence>
<keyword evidence="3" id="KW-1185">Reference proteome</keyword>
<dbReference type="EMBL" id="JAHBMH010000073">
    <property type="protein sequence ID" value="KAK1933362.1"/>
    <property type="molecule type" value="Genomic_DNA"/>
</dbReference>
<reference evidence="2" key="1">
    <citation type="journal article" date="2014" name="Nucleic Acids Res.">
        <title>The evolutionary dynamics of variant antigen genes in Babesia reveal a history of genomic innovation underlying host-parasite interaction.</title>
        <authorList>
            <person name="Jackson A.P."/>
            <person name="Otto T.D."/>
            <person name="Darby A."/>
            <person name="Ramaprasad A."/>
            <person name="Xia D."/>
            <person name="Echaide I.E."/>
            <person name="Farber M."/>
            <person name="Gahlot S."/>
            <person name="Gamble J."/>
            <person name="Gupta D."/>
            <person name="Gupta Y."/>
            <person name="Jackson L."/>
            <person name="Malandrin L."/>
            <person name="Malas T.B."/>
            <person name="Moussa E."/>
            <person name="Nair M."/>
            <person name="Reid A.J."/>
            <person name="Sanders M."/>
            <person name="Sharma J."/>
            <person name="Tracey A."/>
            <person name="Quail M.A."/>
            <person name="Weir W."/>
            <person name="Wastling J.M."/>
            <person name="Hall N."/>
            <person name="Willadsen P."/>
            <person name="Lingelbach K."/>
            <person name="Shiels B."/>
            <person name="Tait A."/>
            <person name="Berriman M."/>
            <person name="Allred D.R."/>
            <person name="Pain A."/>
        </authorList>
    </citation>
    <scope>NUCLEOTIDE SEQUENCE</scope>
    <source>
        <strain evidence="2">1802A</strain>
    </source>
</reference>
<protein>
    <submittedName>
        <fullName evidence="2">Uncharacterized protein</fullName>
    </submittedName>
</protein>
<evidence type="ECO:0000313" key="3">
    <source>
        <dbReference type="Proteomes" id="UP001195914"/>
    </source>
</evidence>
<reference evidence="2" key="2">
    <citation type="submission" date="2021-05" db="EMBL/GenBank/DDBJ databases">
        <authorList>
            <person name="Pain A."/>
        </authorList>
    </citation>
    <scope>NUCLEOTIDE SEQUENCE</scope>
    <source>
        <strain evidence="2">1802A</strain>
    </source>
</reference>
<feature type="transmembrane region" description="Helical" evidence="1">
    <location>
        <begin position="34"/>
        <end position="52"/>
    </location>
</feature>
<keyword evidence="1" id="KW-1133">Transmembrane helix</keyword>
<comment type="caution">
    <text evidence="2">The sequence shown here is derived from an EMBL/GenBank/DDBJ whole genome shotgun (WGS) entry which is preliminary data.</text>
</comment>
<accession>A0AAD9G7P1</accession>
<keyword evidence="1" id="KW-0812">Transmembrane</keyword>
<organism evidence="2 3">
    <name type="scientific">Babesia divergens</name>
    <dbReference type="NCBI Taxonomy" id="32595"/>
    <lineage>
        <taxon>Eukaryota</taxon>
        <taxon>Sar</taxon>
        <taxon>Alveolata</taxon>
        <taxon>Apicomplexa</taxon>
        <taxon>Aconoidasida</taxon>
        <taxon>Piroplasmida</taxon>
        <taxon>Babesiidae</taxon>
        <taxon>Babesia</taxon>
    </lineage>
</organism>
<evidence type="ECO:0000313" key="2">
    <source>
        <dbReference type="EMBL" id="KAK1933362.1"/>
    </source>
</evidence>
<gene>
    <name evidence="2" type="ORF">X943_003311</name>
</gene>
<dbReference type="Proteomes" id="UP001195914">
    <property type="component" value="Unassembled WGS sequence"/>
</dbReference>